<dbReference type="STRING" id="33978.A6M13_12680"/>
<gene>
    <name evidence="1" type="ORF">A6M13_12680</name>
</gene>
<name>A0A1C0YHQ7_9BACL</name>
<keyword evidence="2" id="KW-1185">Reference proteome</keyword>
<sequence>MIADIMAVFDEMYEKHGEKLVIDNYTLAPGTYVILSLTEGIKQLYEVNMDTPCTDDLYSYFVIRDYYSKLINMDKPIDTKKKIHSNQLYSFFVKKENLQNGKLTSAIIDNYYEILQDPRVKYTEKKKLAMYEEAEVIYGAVNEEEVQQIKQGVVSYLPEIQQRMKEDKNYLKIFIERDEVDFINEGKKYMIPNVFNSTDFNIILNGKTYGLPNDNMGLNPKKPFLENKQRKTKVPTLMTLENALKQKVLFDYLMNFATQGKRYLFIDESETPKLTAIKNDQTMGEEFTGSFLYIQKGKELEIHDFDGIHAYSPNVNFRFVNVLDITLSEYDQDIEFKGYDKLKYVQDLVNRVYFKKFLMTNYFTDAKDIKLRESYLKEMLVVSRKAWFNWFYKGDTQLIESVLDKVSLAIIKGTIISDSIYKARHQYNLYYSLKEHFTRSDVKMADVLSSVKNQLRTKIEQSETASITDDQEYYFAVGQVTAYLLSQSKSNTKTDALLNPIINCANGRKLNQSLINLYKRYNHAIQGSKKFSNLLAMVQSYEPDSPKVDTNIIIAGYLHSNLIYEKQPKATEPTNEGASE</sequence>
<dbReference type="AlphaFoldDB" id="A0A1C0YHQ7"/>
<reference evidence="1 2" key="1">
    <citation type="submission" date="2016-07" db="EMBL/GenBank/DDBJ databases">
        <title>Caryophanon tenue genome sequencing.</title>
        <authorList>
            <person name="Verma A."/>
            <person name="Pal Y."/>
            <person name="Krishnamurthi S."/>
        </authorList>
    </citation>
    <scope>NUCLEOTIDE SEQUENCE [LARGE SCALE GENOMIC DNA]</scope>
    <source>
        <strain evidence="1 2">DSM 14152</strain>
    </source>
</reference>
<comment type="caution">
    <text evidence="1">The sequence shown here is derived from an EMBL/GenBank/DDBJ whole genome shotgun (WGS) entry which is preliminary data.</text>
</comment>
<accession>A0A1C0YHQ7</accession>
<dbReference type="RefSeq" id="WP_066544532.1">
    <property type="nucleotide sequence ID" value="NZ_MASJ01000009.1"/>
</dbReference>
<evidence type="ECO:0008006" key="3">
    <source>
        <dbReference type="Google" id="ProtNLM"/>
    </source>
</evidence>
<proteinExistence type="predicted"/>
<dbReference type="Proteomes" id="UP000093199">
    <property type="component" value="Unassembled WGS sequence"/>
</dbReference>
<evidence type="ECO:0000313" key="2">
    <source>
        <dbReference type="Proteomes" id="UP000093199"/>
    </source>
</evidence>
<evidence type="ECO:0000313" key="1">
    <source>
        <dbReference type="EMBL" id="OCS86664.1"/>
    </source>
</evidence>
<dbReference type="OrthoDB" id="1397020at2"/>
<dbReference type="EMBL" id="MASJ01000009">
    <property type="protein sequence ID" value="OCS86664.1"/>
    <property type="molecule type" value="Genomic_DNA"/>
</dbReference>
<organism evidence="1 2">
    <name type="scientific">Caryophanon tenue</name>
    <dbReference type="NCBI Taxonomy" id="33978"/>
    <lineage>
        <taxon>Bacteria</taxon>
        <taxon>Bacillati</taxon>
        <taxon>Bacillota</taxon>
        <taxon>Bacilli</taxon>
        <taxon>Bacillales</taxon>
        <taxon>Caryophanaceae</taxon>
        <taxon>Caryophanon</taxon>
    </lineage>
</organism>
<protein>
    <recommendedName>
        <fullName evidence="3">Type I-B CRISPR-associated protein Cas8b/Csh1</fullName>
    </recommendedName>
</protein>